<evidence type="ECO:0000313" key="2">
    <source>
        <dbReference type="Proteomes" id="UP000061135"/>
    </source>
</evidence>
<dbReference type="EMBL" id="CP007501">
    <property type="protein sequence ID" value="AKD25161.1"/>
    <property type="molecule type" value="Genomic_DNA"/>
</dbReference>
<dbReference type="Proteomes" id="UP000061135">
    <property type="component" value="Chromosome"/>
</dbReference>
<evidence type="ECO:0000313" key="1">
    <source>
        <dbReference type="EMBL" id="AKD25161.1"/>
    </source>
</evidence>
<reference evidence="1 2" key="1">
    <citation type="submission" date="2014-03" db="EMBL/GenBank/DDBJ databases">
        <title>Genome of Polynucleobacter strain MWH-MoK4.</title>
        <authorList>
            <person name="Hahn M.W."/>
        </authorList>
    </citation>
    <scope>NUCLEOTIDE SEQUENCE [LARGE SCALE GENOMIC DNA]</scope>
    <source>
        <strain evidence="1 2">MWH-MoK4</strain>
    </source>
</reference>
<dbReference type="HOGENOM" id="CLU_2220731_0_0_4"/>
<dbReference type="KEGG" id="pdq:CL55_00008280"/>
<protein>
    <submittedName>
        <fullName evidence="1">Uncharacterized protein</fullName>
    </submittedName>
</protein>
<dbReference type="PATRIC" id="fig|576611.7.peg.839"/>
<accession>A0A0E3ZLI3</accession>
<dbReference type="AlphaFoldDB" id="A0A0E3ZLI3"/>
<organism evidence="1 2">
    <name type="scientific">Polynucleobacter duraquae</name>
    <dbReference type="NCBI Taxonomy" id="1835254"/>
    <lineage>
        <taxon>Bacteria</taxon>
        <taxon>Pseudomonadati</taxon>
        <taxon>Pseudomonadota</taxon>
        <taxon>Betaproteobacteria</taxon>
        <taxon>Burkholderiales</taxon>
        <taxon>Burkholderiaceae</taxon>
        <taxon>Polynucleobacter</taxon>
    </lineage>
</organism>
<keyword evidence="2" id="KW-1185">Reference proteome</keyword>
<proteinExistence type="predicted"/>
<dbReference type="RefSeq" id="WP_046330008.1">
    <property type="nucleotide sequence ID" value="NZ_CP007501.1"/>
</dbReference>
<name>A0A0E3ZLI3_9BURK</name>
<dbReference type="STRING" id="1835254.CL55_00008280"/>
<gene>
    <name evidence="1" type="ORF">CL55_00008280</name>
</gene>
<dbReference type="OrthoDB" id="9850987at2"/>
<sequence>MQPLQDEVNIFPSKERLNPILERFKQSSFQPDIQSYVTLDAKIYEDKTYWLELHAKYFGTEMEIFLHKHHGELDEAMKYLKSLNQLTGDMMDFIKRHDLRTPIEQY</sequence>